<keyword evidence="4" id="KW-0479">Metal-binding</keyword>
<dbReference type="Gene3D" id="1.10.1380.10">
    <property type="entry name" value="Neutral endopeptidase , domain2"/>
    <property type="match status" value="1"/>
</dbReference>
<evidence type="ECO:0000259" key="10">
    <source>
        <dbReference type="Pfam" id="PF05649"/>
    </source>
</evidence>
<proteinExistence type="inferred from homology"/>
<dbReference type="GO" id="GO:0016485">
    <property type="term" value="P:protein processing"/>
    <property type="evidence" value="ECO:0007669"/>
    <property type="project" value="TreeGrafter"/>
</dbReference>
<evidence type="ECO:0000256" key="3">
    <source>
        <dbReference type="ARBA" id="ARBA00022670"/>
    </source>
</evidence>
<feature type="domain" description="Peptidase M13 C-terminal" evidence="9">
    <location>
        <begin position="508"/>
        <end position="708"/>
    </location>
</feature>
<dbReference type="InterPro" id="IPR024079">
    <property type="entry name" value="MetalloPept_cat_dom_sf"/>
</dbReference>
<dbReference type="PROSITE" id="PS51885">
    <property type="entry name" value="NEPRILYSIN"/>
    <property type="match status" value="1"/>
</dbReference>
<keyword evidence="7 11" id="KW-0482">Metalloprotease</keyword>
<feature type="compositionally biased region" description="Low complexity" evidence="8">
    <location>
        <begin position="253"/>
        <end position="272"/>
    </location>
</feature>
<sequence>MYATTGAMRPTCALGRPTAESAQPRLGDLVTDPSVRPQDDFHRYANGPWSDAFVLPEDRAEATLLSLLAEEVEDDVARLIRRAASAGGNDADRASRAVADLYTSFMDEEAIEASQADPLAEDLAGIRTAPDRRALALVLGRLQAQGVRGALEPSVFVDPADGSRYALTLTASGLGLPRPELYRADGDRRLLSGYARHVRTMLAHAGLPASAEAAEHVVRAETALAHLHMRAHGAADMSEAATPSPPATGVAGAGARPSAPAADSAAPHTSSPVPASPRAAEECQRSVGELRARDRGFPWADWLRGLGEPAPEAIARVRPAGFLVALEDWWAGTDLHTLRLWLAWRYVHEMAPFGPRAVFAEHFRWYWRELTGARRPWPRARRASAFVQTALGEVVGDRYLREHLTPGTLTAARHLVNDLVGTYRRCLQGAQWMRPDTRRAALAKLDAMRFDIGAPAVPAGCADLRTDPTDLLGNVKRSRAWHIARELNRLGGPVDHSDWKVLPQSVTAYYRHSLNQVVIPAALLRPPVFDAAGDRLRNIAVLGSIVCHEMSHAFDHRGSHYDGHGRRHGWWAAEDRAEFERRSALLVRQYDGYTPGGADGARVNGARTLGENIADITGLAVAQQAFAAHLGSLGVSGEPHRRQMRRFFLAWATMWRAGRTRGRMLERLAHDFHAPPEFRCNGVLGHIPAFYEAFDVTETDRLYIPPEARFSLLG</sequence>
<feature type="region of interest" description="Disordered" evidence="8">
    <location>
        <begin position="1"/>
        <end position="25"/>
    </location>
</feature>
<protein>
    <submittedName>
        <fullName evidence="11">Zinc metalloprotease</fullName>
    </submittedName>
</protein>
<dbReference type="PRINTS" id="PR00786">
    <property type="entry name" value="NEPRILYSIN"/>
</dbReference>
<dbReference type="InterPro" id="IPR008753">
    <property type="entry name" value="Peptidase_M13_N"/>
</dbReference>
<evidence type="ECO:0000256" key="1">
    <source>
        <dbReference type="ARBA" id="ARBA00001947"/>
    </source>
</evidence>
<dbReference type="Gene3D" id="3.40.390.10">
    <property type="entry name" value="Collagenase (Catalytic Domain)"/>
    <property type="match status" value="1"/>
</dbReference>
<organism evidence="11 12">
    <name type="scientific">Streptomyces minutiscleroticus</name>
    <dbReference type="NCBI Taxonomy" id="68238"/>
    <lineage>
        <taxon>Bacteria</taxon>
        <taxon>Bacillati</taxon>
        <taxon>Actinomycetota</taxon>
        <taxon>Actinomycetes</taxon>
        <taxon>Kitasatosporales</taxon>
        <taxon>Streptomycetaceae</taxon>
        <taxon>Streptomyces</taxon>
    </lineage>
</organism>
<dbReference type="AlphaFoldDB" id="A0A918NM55"/>
<dbReference type="GO" id="GO:0005886">
    <property type="term" value="C:plasma membrane"/>
    <property type="evidence" value="ECO:0007669"/>
    <property type="project" value="TreeGrafter"/>
</dbReference>
<dbReference type="InterPro" id="IPR000718">
    <property type="entry name" value="Peptidase_M13"/>
</dbReference>
<dbReference type="EMBL" id="BMVU01000017">
    <property type="protein sequence ID" value="GGX80189.1"/>
    <property type="molecule type" value="Genomic_DNA"/>
</dbReference>
<gene>
    <name evidence="11" type="primary">zmp1</name>
    <name evidence="11" type="ORF">GCM10010358_38170</name>
</gene>
<dbReference type="Pfam" id="PF01431">
    <property type="entry name" value="Peptidase_M13"/>
    <property type="match status" value="1"/>
</dbReference>
<evidence type="ECO:0000256" key="5">
    <source>
        <dbReference type="ARBA" id="ARBA00022801"/>
    </source>
</evidence>
<evidence type="ECO:0000256" key="7">
    <source>
        <dbReference type="ARBA" id="ARBA00023049"/>
    </source>
</evidence>
<keyword evidence="12" id="KW-1185">Reference proteome</keyword>
<dbReference type="GO" id="GO:0046872">
    <property type="term" value="F:metal ion binding"/>
    <property type="evidence" value="ECO:0007669"/>
    <property type="project" value="UniProtKB-KW"/>
</dbReference>
<evidence type="ECO:0000313" key="11">
    <source>
        <dbReference type="EMBL" id="GGX80189.1"/>
    </source>
</evidence>
<comment type="caution">
    <text evidence="11">The sequence shown here is derived from an EMBL/GenBank/DDBJ whole genome shotgun (WGS) entry which is preliminary data.</text>
</comment>
<keyword evidence="5" id="KW-0378">Hydrolase</keyword>
<evidence type="ECO:0000259" key="9">
    <source>
        <dbReference type="Pfam" id="PF01431"/>
    </source>
</evidence>
<comment type="similarity">
    <text evidence="2">Belongs to the peptidase M13 family.</text>
</comment>
<evidence type="ECO:0000313" key="12">
    <source>
        <dbReference type="Proteomes" id="UP000619244"/>
    </source>
</evidence>
<dbReference type="GO" id="GO:0004222">
    <property type="term" value="F:metalloendopeptidase activity"/>
    <property type="evidence" value="ECO:0007669"/>
    <property type="project" value="InterPro"/>
</dbReference>
<evidence type="ECO:0000256" key="8">
    <source>
        <dbReference type="SAM" id="MobiDB-lite"/>
    </source>
</evidence>
<dbReference type="SUPFAM" id="SSF55486">
    <property type="entry name" value="Metalloproteases ('zincins'), catalytic domain"/>
    <property type="match status" value="1"/>
</dbReference>
<dbReference type="InterPro" id="IPR018497">
    <property type="entry name" value="Peptidase_M13_C"/>
</dbReference>
<evidence type="ECO:0000256" key="6">
    <source>
        <dbReference type="ARBA" id="ARBA00022833"/>
    </source>
</evidence>
<comment type="cofactor">
    <cofactor evidence="1">
        <name>Zn(2+)</name>
        <dbReference type="ChEBI" id="CHEBI:29105"/>
    </cofactor>
</comment>
<dbReference type="Pfam" id="PF05649">
    <property type="entry name" value="Peptidase_M13_N"/>
    <property type="match status" value="2"/>
</dbReference>
<feature type="region of interest" description="Disordered" evidence="8">
    <location>
        <begin position="234"/>
        <end position="287"/>
    </location>
</feature>
<dbReference type="RefSeq" id="WP_190191482.1">
    <property type="nucleotide sequence ID" value="NZ_BMVU01000017.1"/>
</dbReference>
<keyword evidence="3" id="KW-0645">Protease</keyword>
<feature type="domain" description="Peptidase M13 N-terminal" evidence="10">
    <location>
        <begin position="37"/>
        <end position="234"/>
    </location>
</feature>
<evidence type="ECO:0000256" key="2">
    <source>
        <dbReference type="ARBA" id="ARBA00007357"/>
    </source>
</evidence>
<dbReference type="PANTHER" id="PTHR11733:SF167">
    <property type="entry name" value="FI17812P1-RELATED"/>
    <property type="match status" value="1"/>
</dbReference>
<dbReference type="CDD" id="cd08662">
    <property type="entry name" value="M13"/>
    <property type="match status" value="1"/>
</dbReference>
<dbReference type="InterPro" id="IPR042089">
    <property type="entry name" value="Peptidase_M13_dom_2"/>
</dbReference>
<name>A0A918NM55_9ACTN</name>
<evidence type="ECO:0000256" key="4">
    <source>
        <dbReference type="ARBA" id="ARBA00022723"/>
    </source>
</evidence>
<dbReference type="PANTHER" id="PTHR11733">
    <property type="entry name" value="ZINC METALLOPROTEASE FAMILY M13 NEPRILYSIN-RELATED"/>
    <property type="match status" value="1"/>
</dbReference>
<reference evidence="11" key="2">
    <citation type="submission" date="2020-09" db="EMBL/GenBank/DDBJ databases">
        <authorList>
            <person name="Sun Q."/>
            <person name="Ohkuma M."/>
        </authorList>
    </citation>
    <scope>NUCLEOTIDE SEQUENCE</scope>
    <source>
        <strain evidence="11">JCM 4790</strain>
    </source>
</reference>
<feature type="domain" description="Peptidase M13 N-terminal" evidence="10">
    <location>
        <begin position="285"/>
        <end position="455"/>
    </location>
</feature>
<dbReference type="Proteomes" id="UP000619244">
    <property type="component" value="Unassembled WGS sequence"/>
</dbReference>
<keyword evidence="6" id="KW-0862">Zinc</keyword>
<accession>A0A918NM55</accession>
<reference evidence="11" key="1">
    <citation type="journal article" date="2014" name="Int. J. Syst. Evol. Microbiol.">
        <title>Complete genome sequence of Corynebacterium casei LMG S-19264T (=DSM 44701T), isolated from a smear-ripened cheese.</title>
        <authorList>
            <consortium name="US DOE Joint Genome Institute (JGI-PGF)"/>
            <person name="Walter F."/>
            <person name="Albersmeier A."/>
            <person name="Kalinowski J."/>
            <person name="Ruckert C."/>
        </authorList>
    </citation>
    <scope>NUCLEOTIDE SEQUENCE</scope>
    <source>
        <strain evidence="11">JCM 4790</strain>
    </source>
</reference>